<accession>A0A7E4VRU9</accession>
<name>A0A7E4VRU9_PANRE</name>
<dbReference type="WBParaSite" id="Pan_g2599.t1">
    <property type="protein sequence ID" value="Pan_g2599.t1"/>
    <property type="gene ID" value="Pan_g2599"/>
</dbReference>
<proteinExistence type="predicted"/>
<evidence type="ECO:0000313" key="1">
    <source>
        <dbReference type="Proteomes" id="UP000492821"/>
    </source>
</evidence>
<sequence length="104" mass="11711">MHAALALTSLHFHSHQILKYPEFDRSKAIIRHSAALLIVNLMKLQRRSLPLTTTHIRETPSCMLQSASSVRTVIARTSSILTEFYAASRLASVNSMRPPFHSLE</sequence>
<reference evidence="2" key="2">
    <citation type="submission" date="2020-10" db="UniProtKB">
        <authorList>
            <consortium name="WormBaseParasite"/>
        </authorList>
    </citation>
    <scope>IDENTIFICATION</scope>
</reference>
<dbReference type="Proteomes" id="UP000492821">
    <property type="component" value="Unassembled WGS sequence"/>
</dbReference>
<reference evidence="1" key="1">
    <citation type="journal article" date="2013" name="Genetics">
        <title>The draft genome and transcriptome of Panagrellus redivivus are shaped by the harsh demands of a free-living lifestyle.</title>
        <authorList>
            <person name="Srinivasan J."/>
            <person name="Dillman A.R."/>
            <person name="Macchietto M.G."/>
            <person name="Heikkinen L."/>
            <person name="Lakso M."/>
            <person name="Fracchia K.M."/>
            <person name="Antoshechkin I."/>
            <person name="Mortazavi A."/>
            <person name="Wong G."/>
            <person name="Sternberg P.W."/>
        </authorList>
    </citation>
    <scope>NUCLEOTIDE SEQUENCE [LARGE SCALE GENOMIC DNA]</scope>
    <source>
        <strain evidence="1">MT8872</strain>
    </source>
</reference>
<dbReference type="AlphaFoldDB" id="A0A7E4VRU9"/>
<evidence type="ECO:0000313" key="2">
    <source>
        <dbReference type="WBParaSite" id="Pan_g2599.t1"/>
    </source>
</evidence>
<organism evidence="1 2">
    <name type="scientific">Panagrellus redivivus</name>
    <name type="common">Microworm</name>
    <dbReference type="NCBI Taxonomy" id="6233"/>
    <lineage>
        <taxon>Eukaryota</taxon>
        <taxon>Metazoa</taxon>
        <taxon>Ecdysozoa</taxon>
        <taxon>Nematoda</taxon>
        <taxon>Chromadorea</taxon>
        <taxon>Rhabditida</taxon>
        <taxon>Tylenchina</taxon>
        <taxon>Panagrolaimomorpha</taxon>
        <taxon>Panagrolaimoidea</taxon>
        <taxon>Panagrolaimidae</taxon>
        <taxon>Panagrellus</taxon>
    </lineage>
</organism>
<keyword evidence="1" id="KW-1185">Reference proteome</keyword>
<protein>
    <submittedName>
        <fullName evidence="2">Ovule protein</fullName>
    </submittedName>
</protein>